<dbReference type="SUPFAM" id="SSF47616">
    <property type="entry name" value="GST C-terminal domain-like"/>
    <property type="match status" value="1"/>
</dbReference>
<comment type="caution">
    <text evidence="7">The sequence shown here is derived from an EMBL/GenBank/DDBJ whole genome shotgun (WGS) entry which is preliminary data.</text>
</comment>
<dbReference type="Gene3D" id="1.20.1050.10">
    <property type="match status" value="1"/>
</dbReference>
<dbReference type="Gene3D" id="3.40.30.10">
    <property type="entry name" value="Glutaredoxin"/>
    <property type="match status" value="1"/>
</dbReference>
<dbReference type="GO" id="GO:0004364">
    <property type="term" value="F:glutathione transferase activity"/>
    <property type="evidence" value="ECO:0007669"/>
    <property type="project" value="UniProtKB-EC"/>
</dbReference>
<dbReference type="GO" id="GO:0006749">
    <property type="term" value="P:glutathione metabolic process"/>
    <property type="evidence" value="ECO:0007669"/>
    <property type="project" value="InterPro"/>
</dbReference>
<evidence type="ECO:0000259" key="5">
    <source>
        <dbReference type="PROSITE" id="PS50404"/>
    </source>
</evidence>
<name>A0AAD4T1X9_9MAGN</name>
<dbReference type="Proteomes" id="UP001202328">
    <property type="component" value="Unassembled WGS sequence"/>
</dbReference>
<dbReference type="InterPro" id="IPR004045">
    <property type="entry name" value="Glutathione_S-Trfase_N"/>
</dbReference>
<reference evidence="7" key="1">
    <citation type="submission" date="2022-04" db="EMBL/GenBank/DDBJ databases">
        <title>A functionally conserved STORR gene fusion in Papaver species that diverged 16.8 million years ago.</title>
        <authorList>
            <person name="Catania T."/>
        </authorList>
    </citation>
    <scope>NUCLEOTIDE SEQUENCE</scope>
    <source>
        <strain evidence="7">S-188037</strain>
    </source>
</reference>
<dbReference type="SFLD" id="SFLDG00358">
    <property type="entry name" value="Main_(cytGST)"/>
    <property type="match status" value="1"/>
</dbReference>
<dbReference type="PANTHER" id="PTHR11260">
    <property type="entry name" value="GLUTATHIONE S-TRANSFERASE, GST, SUPERFAMILY, GST DOMAIN CONTAINING"/>
    <property type="match status" value="1"/>
</dbReference>
<dbReference type="CDD" id="cd03058">
    <property type="entry name" value="GST_N_Tau"/>
    <property type="match status" value="1"/>
</dbReference>
<gene>
    <name evidence="7" type="ORF">MKW98_022703</name>
</gene>
<dbReference type="PROSITE" id="PS50405">
    <property type="entry name" value="GST_CTER"/>
    <property type="match status" value="1"/>
</dbReference>
<evidence type="ECO:0000256" key="3">
    <source>
        <dbReference type="ARBA" id="ARBA00047960"/>
    </source>
</evidence>
<feature type="domain" description="GST N-terminal" evidence="5">
    <location>
        <begin position="6"/>
        <end position="85"/>
    </location>
</feature>
<dbReference type="PROSITE" id="PS50404">
    <property type="entry name" value="GST_NTER"/>
    <property type="match status" value="1"/>
</dbReference>
<dbReference type="SFLD" id="SFLDG01152">
    <property type="entry name" value="Main.3:_Omega-_and_Tau-like"/>
    <property type="match status" value="1"/>
</dbReference>
<comment type="similarity">
    <text evidence="4">Belongs to the GST superfamily.</text>
</comment>
<sequence>MEESQETVKLIGVKNSPFCCRVECALKLKGVKFEYITEDLSNKSDLLLQHNPVHKKIPVLVHGGKAVVESMIILEYIEETWPEVNPLLPADLHGRSVARFWIKFIEDKFLCIWQAFRTEGEQQAKAITDSLEMLKTIEEHAMTGKTFFNRDKIGLTDLAFGILVYWSGVIEEVIKVKILDAQTFPRITSWKQRFMEVSEIKDCLPNYDELVTFFKLRRETVLAAAASS</sequence>
<dbReference type="InterPro" id="IPR004046">
    <property type="entry name" value="GST_C"/>
</dbReference>
<evidence type="ECO:0000256" key="1">
    <source>
        <dbReference type="ARBA" id="ARBA00012452"/>
    </source>
</evidence>
<dbReference type="InterPro" id="IPR010987">
    <property type="entry name" value="Glutathione-S-Trfase_C-like"/>
</dbReference>
<dbReference type="EC" id="2.5.1.18" evidence="1"/>
<evidence type="ECO:0000259" key="6">
    <source>
        <dbReference type="PROSITE" id="PS50405"/>
    </source>
</evidence>
<evidence type="ECO:0000313" key="8">
    <source>
        <dbReference type="Proteomes" id="UP001202328"/>
    </source>
</evidence>
<dbReference type="SFLD" id="SFLDS00019">
    <property type="entry name" value="Glutathione_Transferase_(cytos"/>
    <property type="match status" value="1"/>
</dbReference>
<organism evidence="7 8">
    <name type="scientific">Papaver atlanticum</name>
    <dbReference type="NCBI Taxonomy" id="357466"/>
    <lineage>
        <taxon>Eukaryota</taxon>
        <taxon>Viridiplantae</taxon>
        <taxon>Streptophyta</taxon>
        <taxon>Embryophyta</taxon>
        <taxon>Tracheophyta</taxon>
        <taxon>Spermatophyta</taxon>
        <taxon>Magnoliopsida</taxon>
        <taxon>Ranunculales</taxon>
        <taxon>Papaveraceae</taxon>
        <taxon>Papaveroideae</taxon>
        <taxon>Papaver</taxon>
    </lineage>
</organism>
<dbReference type="Pfam" id="PF00043">
    <property type="entry name" value="GST_C"/>
    <property type="match status" value="1"/>
</dbReference>
<dbReference type="InterPro" id="IPR045074">
    <property type="entry name" value="GST_C_Tau"/>
</dbReference>
<dbReference type="PANTHER" id="PTHR11260:SF775">
    <property type="entry name" value="GLUTATHIONE S-TRANSFERASE U10"/>
    <property type="match status" value="1"/>
</dbReference>
<evidence type="ECO:0000256" key="4">
    <source>
        <dbReference type="RuleBase" id="RU003494"/>
    </source>
</evidence>
<dbReference type="FunFam" id="1.20.1050.10:FF:000012">
    <property type="entry name" value="Tau class glutathione S-transferase"/>
    <property type="match status" value="1"/>
</dbReference>
<dbReference type="AlphaFoldDB" id="A0AAD4T1X9"/>
<evidence type="ECO:0000256" key="2">
    <source>
        <dbReference type="ARBA" id="ARBA00022679"/>
    </source>
</evidence>
<dbReference type="InterPro" id="IPR036249">
    <property type="entry name" value="Thioredoxin-like_sf"/>
</dbReference>
<proteinExistence type="inferred from homology"/>
<dbReference type="FunFam" id="3.40.30.10:FF:000014">
    <property type="entry name" value="Tau class glutathione S-transferase"/>
    <property type="match status" value="1"/>
</dbReference>
<dbReference type="SUPFAM" id="SSF52833">
    <property type="entry name" value="Thioredoxin-like"/>
    <property type="match status" value="1"/>
</dbReference>
<comment type="catalytic activity">
    <reaction evidence="3">
        <text>RX + glutathione = an S-substituted glutathione + a halide anion + H(+)</text>
        <dbReference type="Rhea" id="RHEA:16437"/>
        <dbReference type="ChEBI" id="CHEBI:15378"/>
        <dbReference type="ChEBI" id="CHEBI:16042"/>
        <dbReference type="ChEBI" id="CHEBI:17792"/>
        <dbReference type="ChEBI" id="CHEBI:57925"/>
        <dbReference type="ChEBI" id="CHEBI:90779"/>
        <dbReference type="EC" id="2.5.1.18"/>
    </reaction>
</comment>
<keyword evidence="8" id="KW-1185">Reference proteome</keyword>
<evidence type="ECO:0000313" key="7">
    <source>
        <dbReference type="EMBL" id="KAI3935695.1"/>
    </source>
</evidence>
<dbReference type="InterPro" id="IPR045073">
    <property type="entry name" value="Omega/Tau-like"/>
</dbReference>
<keyword evidence="2" id="KW-0808">Transferase</keyword>
<accession>A0AAD4T1X9</accession>
<feature type="domain" description="GST C-terminal" evidence="6">
    <location>
        <begin position="91"/>
        <end position="214"/>
    </location>
</feature>
<dbReference type="CDD" id="cd03185">
    <property type="entry name" value="GST_C_Tau"/>
    <property type="match status" value="1"/>
</dbReference>
<dbReference type="EMBL" id="JAJJMB010006234">
    <property type="protein sequence ID" value="KAI3935695.1"/>
    <property type="molecule type" value="Genomic_DNA"/>
</dbReference>
<dbReference type="InterPro" id="IPR036282">
    <property type="entry name" value="Glutathione-S-Trfase_C_sf"/>
</dbReference>
<dbReference type="InterPro" id="IPR040079">
    <property type="entry name" value="Glutathione_S-Trfase"/>
</dbReference>
<protein>
    <recommendedName>
        <fullName evidence="1">glutathione transferase</fullName>
        <ecNumber evidence="1">2.5.1.18</ecNumber>
    </recommendedName>
</protein>
<dbReference type="Pfam" id="PF02798">
    <property type="entry name" value="GST_N"/>
    <property type="match status" value="1"/>
</dbReference>
<dbReference type="GO" id="GO:0005737">
    <property type="term" value="C:cytoplasm"/>
    <property type="evidence" value="ECO:0007669"/>
    <property type="project" value="TreeGrafter"/>
</dbReference>